<evidence type="ECO:0000259" key="2">
    <source>
        <dbReference type="Pfam" id="PF13568"/>
    </source>
</evidence>
<keyword evidence="4" id="KW-1185">Reference proteome</keyword>
<gene>
    <name evidence="3" type="ORF">H4317_05165</name>
</gene>
<proteinExistence type="predicted"/>
<feature type="signal peptide" evidence="1">
    <location>
        <begin position="1"/>
        <end position="20"/>
    </location>
</feature>
<reference evidence="3 4" key="1">
    <citation type="submission" date="2020-08" db="EMBL/GenBank/DDBJ databases">
        <title>Hymenobacter sp. S2-20-2 genome sequencing.</title>
        <authorList>
            <person name="Jin L."/>
        </authorList>
    </citation>
    <scope>NUCLEOTIDE SEQUENCE [LARGE SCALE GENOMIC DNA]</scope>
    <source>
        <strain evidence="3 4">S2-20-2</strain>
    </source>
</reference>
<dbReference type="InterPro" id="IPR025665">
    <property type="entry name" value="Beta-barrel_OMP_2"/>
</dbReference>
<dbReference type="Pfam" id="PF13568">
    <property type="entry name" value="OMP_b-brl_2"/>
    <property type="match status" value="1"/>
</dbReference>
<sequence length="411" mass="45080">MRTFLRLLPALCLVAPAALAQSNFKPGYILQPSGDTLRGEVDYRSEQRNRKLCRFRPASTTTVTEYQPEQLQGYGFSGGRNYQSRQLPGATAEKAFLQVLALGNASLYLTVQADDREAYYAGRQNTGPLQLLVQRDTTIMAYNQSVGRETKTMQRLYPFRSKLAALMSDCPKVQASIVNMELREQKLLQLFSDYNTCAGGSVQYSVPETRTKVGVSVLGGSYQSTLTQRYDETETELKAARSSIFGVGLVVQPGFFHHKLSAVVQALYVKQEYEKTYQGLVSGGLLGGQMAQRHTVVNITSIRLPLLVRYTFLQGGVRPYLQAGLVGTLQTQTDARVETEVPRFGTDTREIEMRTTGFGGLLGAGISIPTGNVGSLQLEARAEWFDGSSQATKILSGARGLGLLAGYTFGK</sequence>
<dbReference type="AlphaFoldDB" id="A0A7G7WA08"/>
<evidence type="ECO:0000313" key="3">
    <source>
        <dbReference type="EMBL" id="QNH63201.1"/>
    </source>
</evidence>
<keyword evidence="1" id="KW-0732">Signal</keyword>
<dbReference type="EMBL" id="CP060202">
    <property type="protein sequence ID" value="QNH63201.1"/>
    <property type="molecule type" value="Genomic_DNA"/>
</dbReference>
<name>A0A7G7WA08_9BACT</name>
<dbReference type="Proteomes" id="UP000515489">
    <property type="component" value="Chromosome"/>
</dbReference>
<dbReference type="Gene3D" id="2.40.160.20">
    <property type="match status" value="1"/>
</dbReference>
<feature type="domain" description="Outer membrane protein beta-barrel" evidence="2">
    <location>
        <begin position="213"/>
        <end position="382"/>
    </location>
</feature>
<dbReference type="RefSeq" id="WP_185889082.1">
    <property type="nucleotide sequence ID" value="NZ_CP060202.1"/>
</dbReference>
<dbReference type="KEGG" id="hsk:H4317_05165"/>
<feature type="chain" id="PRO_5028965626" evidence="1">
    <location>
        <begin position="21"/>
        <end position="411"/>
    </location>
</feature>
<evidence type="ECO:0000256" key="1">
    <source>
        <dbReference type="SAM" id="SignalP"/>
    </source>
</evidence>
<evidence type="ECO:0000313" key="4">
    <source>
        <dbReference type="Proteomes" id="UP000515489"/>
    </source>
</evidence>
<accession>A0A7G7WA08</accession>
<protein>
    <submittedName>
        <fullName evidence="3">Outer membrane beta-barrel protein</fullName>
    </submittedName>
</protein>
<organism evidence="3 4">
    <name type="scientific">Hymenobacter sediminicola</name>
    <dbReference type="NCBI Taxonomy" id="2761579"/>
    <lineage>
        <taxon>Bacteria</taxon>
        <taxon>Pseudomonadati</taxon>
        <taxon>Bacteroidota</taxon>
        <taxon>Cytophagia</taxon>
        <taxon>Cytophagales</taxon>
        <taxon>Hymenobacteraceae</taxon>
        <taxon>Hymenobacter</taxon>
    </lineage>
</organism>